<evidence type="ECO:0000313" key="1">
    <source>
        <dbReference type="EMBL" id="CAK7214515.1"/>
    </source>
</evidence>
<name>A0ABP0B4S7_9PEZI</name>
<comment type="caution">
    <text evidence="1">The sequence shown here is derived from an EMBL/GenBank/DDBJ whole genome shotgun (WGS) entry which is preliminary data.</text>
</comment>
<dbReference type="Proteomes" id="UP001642405">
    <property type="component" value="Unassembled WGS sequence"/>
</dbReference>
<accession>A0ABP0B4S7</accession>
<sequence length="285" mass="31894">MTAPEYVSLDTYIADRKAQDETLNTEFHSIRDEFTSVHKELNWVREEFRSVRHEIVELRHEVRQTAAEQQRSAAKLRNQLLSNPTLPIEPIAIFDETRGVVQPDASQFPRHAKEFYTFQNPTDRQRRKLEYLITFYDLVLPETMDASSSDENSSGDSKEFDDDVNDNIFKNRDHLAVHMLEGILGLSEDNFLMFMERAQTRAAAQVAAPLLGKKRAKATLPSGAPAATRPFAMGLPAGLAAATAIEASPRPQPIPPLRSAKLRPAPDMISLKTQVAWTAAAPMPG</sequence>
<protein>
    <submittedName>
        <fullName evidence="1">Uncharacterized protein</fullName>
    </submittedName>
</protein>
<dbReference type="EMBL" id="CAWUHB010000008">
    <property type="protein sequence ID" value="CAK7214515.1"/>
    <property type="molecule type" value="Genomic_DNA"/>
</dbReference>
<proteinExistence type="predicted"/>
<reference evidence="1 2" key="1">
    <citation type="submission" date="2024-01" db="EMBL/GenBank/DDBJ databases">
        <authorList>
            <person name="Allen C."/>
            <person name="Tagirdzhanova G."/>
        </authorList>
    </citation>
    <scope>NUCLEOTIDE SEQUENCE [LARGE SCALE GENOMIC DNA]</scope>
</reference>
<evidence type="ECO:0000313" key="2">
    <source>
        <dbReference type="Proteomes" id="UP001642405"/>
    </source>
</evidence>
<organism evidence="1 2">
    <name type="scientific">Sporothrix curviconia</name>
    <dbReference type="NCBI Taxonomy" id="1260050"/>
    <lineage>
        <taxon>Eukaryota</taxon>
        <taxon>Fungi</taxon>
        <taxon>Dikarya</taxon>
        <taxon>Ascomycota</taxon>
        <taxon>Pezizomycotina</taxon>
        <taxon>Sordariomycetes</taxon>
        <taxon>Sordariomycetidae</taxon>
        <taxon>Ophiostomatales</taxon>
        <taxon>Ophiostomataceae</taxon>
        <taxon>Sporothrix</taxon>
    </lineage>
</organism>
<gene>
    <name evidence="1" type="ORF">SCUCBS95973_002173</name>
</gene>
<keyword evidence="2" id="KW-1185">Reference proteome</keyword>